<evidence type="ECO:0000313" key="1">
    <source>
        <dbReference type="EMBL" id="KRZ22700.1"/>
    </source>
</evidence>
<comment type="caution">
    <text evidence="1">The sequence shown here is derived from an EMBL/GenBank/DDBJ whole genome shotgun (WGS) entry which is preliminary data.</text>
</comment>
<accession>A0A0V1IIX9</accession>
<reference evidence="1 2" key="1">
    <citation type="submission" date="2015-01" db="EMBL/GenBank/DDBJ databases">
        <title>Evolution of Trichinella species and genotypes.</title>
        <authorList>
            <person name="Korhonen P.K."/>
            <person name="Edoardo P."/>
            <person name="Giuseppe L.R."/>
            <person name="Gasser R.B."/>
        </authorList>
    </citation>
    <scope>NUCLEOTIDE SEQUENCE [LARGE SCALE GENOMIC DNA]</scope>
    <source>
        <strain evidence="1">ISS588</strain>
    </source>
</reference>
<keyword evidence="2" id="KW-1185">Reference proteome</keyword>
<organism evidence="1 2">
    <name type="scientific">Trichinella pseudospiralis</name>
    <name type="common">Parasitic roundworm</name>
    <dbReference type="NCBI Taxonomy" id="6337"/>
    <lineage>
        <taxon>Eukaryota</taxon>
        <taxon>Metazoa</taxon>
        <taxon>Ecdysozoa</taxon>
        <taxon>Nematoda</taxon>
        <taxon>Enoplea</taxon>
        <taxon>Dorylaimia</taxon>
        <taxon>Trichinellida</taxon>
        <taxon>Trichinellidae</taxon>
        <taxon>Trichinella</taxon>
    </lineage>
</organism>
<gene>
    <name evidence="1" type="ORF">T4B_7513</name>
</gene>
<protein>
    <submittedName>
        <fullName evidence="1">Uncharacterized protein</fullName>
    </submittedName>
</protein>
<proteinExistence type="predicted"/>
<dbReference type="Proteomes" id="UP000054805">
    <property type="component" value="Unassembled WGS sequence"/>
</dbReference>
<evidence type="ECO:0000313" key="2">
    <source>
        <dbReference type="Proteomes" id="UP000054805"/>
    </source>
</evidence>
<name>A0A0V1IIX9_TRIPS</name>
<dbReference type="AlphaFoldDB" id="A0A0V1IIX9"/>
<dbReference type="EMBL" id="JYDS01000166">
    <property type="protein sequence ID" value="KRZ22700.1"/>
    <property type="molecule type" value="Genomic_DNA"/>
</dbReference>
<sequence length="97" mass="10994">MKGSVNCGTDQSTAACGAVIKWLAPCRQRVGNYSQPRSTNNWSIENRKTIKTKTRHGFKTACRRQHQLNKTALSDVNINSACAYKLKQQQQQQQQQQ</sequence>